<dbReference type="FunFam" id="3.40.50.300:FF:001411">
    <property type="entry name" value="Dynein heavy chain domain 1"/>
    <property type="match status" value="1"/>
</dbReference>
<organism evidence="20 21">
    <name type="scientific">Sciurus carolinensis</name>
    <name type="common">Eastern gray squirrel</name>
    <dbReference type="NCBI Taxonomy" id="30640"/>
    <lineage>
        <taxon>Eukaryota</taxon>
        <taxon>Metazoa</taxon>
        <taxon>Chordata</taxon>
        <taxon>Craniata</taxon>
        <taxon>Vertebrata</taxon>
        <taxon>Euteleostomi</taxon>
        <taxon>Mammalia</taxon>
        <taxon>Eutheria</taxon>
        <taxon>Euarchontoglires</taxon>
        <taxon>Glires</taxon>
        <taxon>Rodentia</taxon>
        <taxon>Sciuromorpha</taxon>
        <taxon>Sciuridae</taxon>
        <taxon>Sciurinae</taxon>
        <taxon>Sciurini</taxon>
        <taxon>Sciurus</taxon>
    </lineage>
</organism>
<dbReference type="GO" id="GO:0045505">
    <property type="term" value="F:dynein intermediate chain binding"/>
    <property type="evidence" value="ECO:0007669"/>
    <property type="project" value="InterPro"/>
</dbReference>
<dbReference type="Pfam" id="PF18199">
    <property type="entry name" value="Dynein_C"/>
    <property type="match status" value="1"/>
</dbReference>
<dbReference type="Gene3D" id="1.20.920.20">
    <property type="match status" value="1"/>
</dbReference>
<feature type="compositionally biased region" description="Polar residues" evidence="12">
    <location>
        <begin position="2118"/>
        <end position="2128"/>
    </location>
</feature>
<dbReference type="SUPFAM" id="SSF52540">
    <property type="entry name" value="P-loop containing nucleoside triphosphate hydrolases"/>
    <property type="match status" value="2"/>
</dbReference>
<evidence type="ECO:0000256" key="3">
    <source>
        <dbReference type="ARBA" id="ARBA00022473"/>
    </source>
</evidence>
<dbReference type="Gene3D" id="1.20.140.100">
    <property type="entry name" value="Dynein heavy chain, N-terminal domain 2"/>
    <property type="match status" value="1"/>
</dbReference>
<keyword evidence="7" id="KW-0966">Cell projection</keyword>
<evidence type="ECO:0000313" key="21">
    <source>
        <dbReference type="Proteomes" id="UP001166674"/>
    </source>
</evidence>
<dbReference type="FunFam" id="3.40.50.300:FF:001540">
    <property type="entry name" value="Dynein heavy chain domain 1"/>
    <property type="match status" value="1"/>
</dbReference>
<feature type="domain" description="Dynein heavy chain C-terminal" evidence="19">
    <location>
        <begin position="3859"/>
        <end position="4131"/>
    </location>
</feature>
<evidence type="ECO:0000256" key="2">
    <source>
        <dbReference type="ARBA" id="ARBA00008887"/>
    </source>
</evidence>
<evidence type="ECO:0000256" key="11">
    <source>
        <dbReference type="SAM" id="Coils"/>
    </source>
</evidence>
<feature type="domain" description="Dynein heavy chain coiled coil stalk" evidence="16">
    <location>
        <begin position="2598"/>
        <end position="2846"/>
    </location>
</feature>
<feature type="region of interest" description="Disordered" evidence="12">
    <location>
        <begin position="1627"/>
        <end position="1659"/>
    </location>
</feature>
<feature type="coiled-coil region" evidence="11">
    <location>
        <begin position="240"/>
        <end position="267"/>
    </location>
</feature>
<dbReference type="GO" id="GO:0005524">
    <property type="term" value="F:ATP binding"/>
    <property type="evidence" value="ECO:0007669"/>
    <property type="project" value="InterPro"/>
</dbReference>
<dbReference type="Pfam" id="PF12775">
    <property type="entry name" value="AAA_7"/>
    <property type="match status" value="1"/>
</dbReference>
<sequence length="4137" mass="465123">MCVGSGRHSRCAPLDMVCTPLEDDEFEEEDSNIEFLKPKFLDQSSNAVRIFCGPRVGLVWPWKSQPIPDLLEVRGHKLRGQYLPPNYNQLQEDLDKNLRIQQALNIQQVLMEDMLWEVQEFCRDHHWITDIYKFLQSWGPQKLEDMRGCPIKDYVKLVSCLNDWQARVSNMPIELLTKGKLLLLSCHNIKAELESKLDSTKKDILAQVQHESRIRSQKLMAELTDFVRVFQLINSDIHAIAQCSQKLNEANEQYMQLEERMEYIRSLLELIRNHFSFYSPENEALDISLLDMWEAFQFEKSQASEILLSKQHAIVPKLQQLMAAALAELDGLLEKALSGPFMDPSQEQRSTEHQLISLEHQFQDTVSRLSELHHAYVTFTGDVSPLPLPICGTRPIVLQQRIWHLYRVISENISEWKCMAFAKFSLSMAQEKIDSWLTEAARMSSTLGLHSPVLQRCMRMLEEFRSYLPLLTKLGSFQLQNPNYQSLLRALGLNILHNMELLTLGQLLTCPLLEFADRINQVWQCENERIHAQESLQQLQKYWEARQLRLLNFILHVPYEPPASELSKRQALRSSQWKVVGKDSGTFILSDYSKLQDSIQESLQTLFKILAIQKSGDLHKVALEWVTIMHGLGALLEVWVTFQQKWIFMNKVLHEMKIQLPSADLNARFKVMDDQYRTLMRISVADPMVLSLIVPTAKRSPYFQGQQLQQLLQAGSVELESIIMALESVLYGVCAHFPRLFFLSDSELVALLAAPLESCEAQLWVKRCFPHVHAVSFQSIPQNDEKNLDEQESSPSRQTQVEALAVLGAGGEEVKLQGPLLLQQDLPKWLASLEKCLRLVLVYKLQDCVSARLTLGPSLGETFKKLPQQNLQLNVQHWLDLIQSFPWQCILVAEEVVWRAEMEEALLEWGTLAMTSRHIDKLGVLVQFIQAQRRSQGGQPLPSVRQTSLFSALLVMAVTHRDIAQLLEKHHVSDLTDFHWARQLKYHLGSPHLIPQSPLQSLKTIISTESSLSPVACWIDVLGRSFLYNYEYLGPRLRPLPSLLPERPVLVLLLALEEVACGTLLGPDGVGKTGLVNSLAQALGRQLVMMPCLPQIEARCLSNYLNGALQSGAWLLLEAVHHLPPGLLSALGQRLAELHRLYAPLYQEASQSTSSIDPTKSQLLGTGFFEKHRVSVCLGYGCLLTLRALSPVIPANLHLLLRPVALALPDLQQVAELTLLGAGVHGASHMATRLSKFFSLERELVSGHLPCRLPLLKQILEDTIQTLNKTNKEEVNSQHSHSLIATEEAALLHALLHSPLFSILNELRLHNLQELLCGIFPSASQALAEPMTHRLMKPLMVEELQQVGLYPGSDILGSLEQLSQALSRASGILLLGPAGSGKTACWYSLFKIHNRLAAMENTSTQGCQPVEISHLYPSVLSSQEFLGYLEGPCWHHGVFPRLLRAGPRCNNIGPKEQTEKKMGIQHWIVCDGASSAAWLDSITYLLSDYPQLRLPNGQQIARPPGTFLLMEIADATGMSPTVVGHCALVWCGGEQTWQCMLSILMAALPHEYNLQPQTITELNHLAEVLVPAMFRFLTRKGASSLLQVHGQQAVCPGVAEVTSLKRILHGLLDPHLHLDEEKVAHGSEDLSSSDPVAQHLRSSKSGSLNQSQADTDDMPNKRREHLLVVSSFLFALIWGFGAHLPSRFWPFFDTFMRSSISCISNYPEPPHSVLVFDLHVNPDDGTLVPFTGQYLSSRVKGTLGTFHPSTQTERLLYVVDLLLSRGQPVLLAGEAATGKSAFLEVLVEPNHPYISNNIHPAFSSTHLRLLLSRGVQGQAQASSWSGRHPDYKSSLLFLLEDLHLATSDPEKSCQPVLETLRQAMDGTVYAHSTLELQTLQPIVNFLATATVPGYCERPLCPRLFRLFTVLALGSMTQATMLSRHVPSLQAWLERFPFVEREGILARALVRASMEAWEAVCNSFMPSPLHPHYRFSLHTVSHLLGSLLLLPARIGSRGFVDFPNHQEHLRLVSGLRGTRLTTMMAMRSMVRLWLHEAQRTFCDRLNSPKERSSCANLLLKVAQNVFCCGPGSQPLDKDHEEEWEERVPEVESEGELAQWDDISNSNSETDEEEDPYGLQVTTGLHSSDPSLAPSIMPVRREIIESTSHKMQQEESTRAFLCEFQSKKSKSWWQKSPQIDLISPLLLPVLLLCPQENPSDLVFSQELILGSNSECPNLYLERQWESLEEQLATSAAQLGLSPHLARCHSMAQHVARLVRVLAKPRQHGLLLSGTLGTGRCTAITLASSICQARLFHVPSKSEEAILQCLKDASWHAGMLNQPVVLLVPKNVDLTTLHRLVALATSGSFPDQYTEADLDSIEENLPEENLGIKNNTKKEMVLQRFYQQVCNHLHMFFLIGDYQAHKQLSSSLFLRLLQLATASTDHYEPWDQASLVRVAQYHLEGAQNLPLDDDYLKCPDLQASISSVAKVMALIHISATFYNEHLCPALPLVTPKTFLDLLDTFLLLQRQMTLKLKNRAQRVHNALENLRRLIEQHSTHINLVFVLEQQLKGSEQNLSKFQQQLEQSKLLYKRQLAECRHQEHLIESLIKQRDALQTQHEAFLEQMGKAFLGPLSQLQVADFEEIRSYRAPPESVIRVTDALCELFHHETGWAGAKQLLCTEDFYQELVFFPKEKMTDSELIKLDQALQDPGMSDAALRAVSIPAASLAVWLRAVLRYGLAHRRGLPTGLLLRQVEATLAREQARLGHYQFQAQDMLENTLVLAKKLEDAQISHSHVVQNLNQAQSGQYHKWPVKTTLLTPMDTWATWLQKLRGHCMTVFGDALLCSAAIVYLGPFPPLRRQELLDKWLALCRGHQEALGPDDVAQALKQKQKSVIMPPKKPLLPTCFPFSIVSLLSSESEQYQWDRDLKPQAKSARLAGLLLRSCTHYYSCRWPLLLDPSNEALIWLNPLPLEDKRCLAPAPTECRGKGLMTNQNRENKNEDVEDDDYEERNKTKDQTKEQKAEESKNEEQENEQEQGEKEEEEEENESKTESQESNLASKTQSSPLLCLNMISGADPELGPQLLEAAASGLPVLLTNMELGLWCQELLWLLQREKLSLPEVQPGFCLYLSTTLPLCALEKVLGCELLKGLNVLDLSLNMEMLEEQMLHEILCKERPELEARWQDIKIRALDACEAVEAAEEKLLTMMLIQNRTPPKPAKFLRRLVRAQAEICQLRANCEELEGQKLKEVELWVSYRHVVRHGLALVKALSPLQNLLPFFRMKSENWLAVTKKVLDSMKPHDIQHGEDLASHLLQIKIHLTRQLLDSIVATLGLTQVPLVGALGALALLNVRGKTSKLESLALWPGLAASASSEYSKPDPGVVRPAWLGPRAWHECGMLELLPPFVGLRASLAGHSNIWQEYLSLSSTVLGPAPGPGPEPLSLIQKLILWRVLRPECLAGALADFTTSLLGRPLDENLNAPTMPLEHSQATQPILILLPSTGQPTAILHPLTVIQKLAAEHEQGQKHLQVIALGSEVWDPLSTVVSTLCQAMLEGYWLVLDNCHLVPHWPRELLQLLLQLMDRAKVVSDMELELLSTQPERRNVVTVHKDFRLWLIVSAEATTSLPAVLTQHCMPVFWDQSLELGRILIDSMEIAQQGLHMQPPDKALPLLLLHGLLLHRQLYGMKLQAHRGLWSQVTLIQALKTQEQLRISLSNPSTAMQELAASVFYGGPVRDTKDREVLLSLTEACLSFSSKNWVQPHTPQYLLATLMPSPELEKLDAMEECKAHMQLLLTSSEPQLCGLSEGPKAWLLRSKSHAILRALQQSSPTWVPNTQGCPWRVERRLLQRLVQAKRRLESLQALLTNNTYLGQSALRTVLGPKARPPVKGFLENEALELSQLVGTLQSDLDCLLEQLKGKPPCTSHRCTAVAQALWTGRLPQPWRPHAPAGQQPPWQWLRQQWRRGQLLVRYLGSGSDIDADIGVPERIFHLSAFSHPRRLLLALRWEAALQQHMPGSNLPSSQDSSHLPHKHQELNNNPLCLRVENDPNPKVPQTGLLLIGLQLLHAEWDPVDGALQDSSSSHPSLLPPVSVTTQAGYTNDLPAPAGLAVYSCPVYMTGPLGATKLHSRNILMHLPLPTKLSPATCIQRRVHVCSPPLP</sequence>
<dbReference type="FunFam" id="3.20.180.20:FF:000007">
    <property type="entry name" value="Dynein heavy chain domain 1"/>
    <property type="match status" value="1"/>
</dbReference>
<evidence type="ECO:0000256" key="8">
    <source>
        <dbReference type="ARBA" id="ARBA00069934"/>
    </source>
</evidence>
<dbReference type="InterPro" id="IPR027417">
    <property type="entry name" value="P-loop_NTPase"/>
</dbReference>
<feature type="compositionally biased region" description="Basic and acidic residues" evidence="12">
    <location>
        <begin position="2075"/>
        <end position="2088"/>
    </location>
</feature>
<keyword evidence="5 11" id="KW-0175">Coiled coil</keyword>
<feature type="coiled-coil region" evidence="11">
    <location>
        <begin position="2513"/>
        <end position="2603"/>
    </location>
</feature>
<dbReference type="FunFam" id="1.20.920.30:FF:000008">
    <property type="entry name" value="Dynein heavy chain domain 1"/>
    <property type="match status" value="1"/>
</dbReference>
<dbReference type="InterPro" id="IPR042222">
    <property type="entry name" value="Dynein_2_N"/>
</dbReference>
<dbReference type="Pfam" id="PF12774">
    <property type="entry name" value="AAA_6"/>
    <property type="match status" value="1"/>
</dbReference>
<reference evidence="20" key="1">
    <citation type="submission" date="2020-03" db="EMBL/GenBank/DDBJ databases">
        <title>Studies in the Genomics of Life Span.</title>
        <authorList>
            <person name="Glass D."/>
        </authorList>
    </citation>
    <scope>NUCLEOTIDE SEQUENCE</scope>
    <source>
        <strain evidence="20">SUZIE</strain>
        <tissue evidence="20">Muscle</tissue>
    </source>
</reference>
<evidence type="ECO:0000259" key="15">
    <source>
        <dbReference type="Pfam" id="PF12774"/>
    </source>
</evidence>
<dbReference type="GO" id="GO:0120316">
    <property type="term" value="P:sperm flagellum assembly"/>
    <property type="evidence" value="ECO:0007669"/>
    <property type="project" value="UniProtKB-ARBA"/>
</dbReference>
<keyword evidence="4" id="KW-0282">Flagellum</keyword>
<dbReference type="Pfam" id="PF03028">
    <property type="entry name" value="Dynein_heavy"/>
    <property type="match status" value="1"/>
</dbReference>
<dbReference type="InterPro" id="IPR041466">
    <property type="entry name" value="Dynein_AAA5_ext"/>
</dbReference>
<dbReference type="InterPro" id="IPR024317">
    <property type="entry name" value="Dynein_heavy_chain_D4_dom"/>
</dbReference>
<dbReference type="EMBL" id="JAATJV010370414">
    <property type="protein sequence ID" value="MBZ3879851.1"/>
    <property type="molecule type" value="Genomic_DNA"/>
</dbReference>
<accession>A0AA41MXG7</accession>
<dbReference type="InterPro" id="IPR013602">
    <property type="entry name" value="Dynein_heavy_linker"/>
</dbReference>
<dbReference type="FunFam" id="3.40.50.300:FF:001566">
    <property type="entry name" value="Dynein heavy chain domain 1"/>
    <property type="match status" value="1"/>
</dbReference>
<dbReference type="Pfam" id="PF17852">
    <property type="entry name" value="Dynein_AAA_lid"/>
    <property type="match status" value="1"/>
</dbReference>
<dbReference type="InterPro" id="IPR026983">
    <property type="entry name" value="DHC"/>
</dbReference>
<evidence type="ECO:0000256" key="6">
    <source>
        <dbReference type="ARBA" id="ARBA00023069"/>
    </source>
</evidence>
<evidence type="ECO:0000259" key="14">
    <source>
        <dbReference type="Pfam" id="PF08393"/>
    </source>
</evidence>
<evidence type="ECO:0000256" key="4">
    <source>
        <dbReference type="ARBA" id="ARBA00022846"/>
    </source>
</evidence>
<dbReference type="FunFam" id="1.20.920.20:FF:000011">
    <property type="entry name" value="Dynein heavy chain domain 1"/>
    <property type="match status" value="1"/>
</dbReference>
<dbReference type="Gene3D" id="3.20.180.20">
    <property type="entry name" value="Dynein heavy chain, N-terminal domain 2"/>
    <property type="match status" value="1"/>
</dbReference>
<dbReference type="FunFam" id="3.40.50.300:FF:001336">
    <property type="entry name" value="Dynein heavy chain domain-containing protein 1"/>
    <property type="match status" value="1"/>
</dbReference>
<comment type="similarity">
    <text evidence="2">Belongs to the dynein heavy chain family.</text>
</comment>
<feature type="domain" description="Dynein heavy chain linker" evidence="14">
    <location>
        <begin position="399"/>
        <end position="847"/>
    </location>
</feature>
<protein>
    <recommendedName>
        <fullName evidence="8">Dynein heavy chain domain-containing protein 1</fullName>
    </recommendedName>
    <alternativeName>
        <fullName evidence="9">Coiled-coil domain-containing protein 35</fullName>
    </alternativeName>
    <alternativeName>
        <fullName evidence="10">Dynein heavy chain domain 1-like protein</fullName>
    </alternativeName>
</protein>
<evidence type="ECO:0000256" key="5">
    <source>
        <dbReference type="ARBA" id="ARBA00023054"/>
    </source>
</evidence>
<dbReference type="Pfam" id="PF08393">
    <property type="entry name" value="DHC_N2"/>
    <property type="match status" value="1"/>
</dbReference>
<evidence type="ECO:0000256" key="1">
    <source>
        <dbReference type="ARBA" id="ARBA00004230"/>
    </source>
</evidence>
<keyword evidence="6" id="KW-0969">Cilium</keyword>
<comment type="subcellular location">
    <subcellularLocation>
        <location evidence="1">Cell projection</location>
        <location evidence="1">Cilium</location>
        <location evidence="1">Flagellum</location>
    </subcellularLocation>
</comment>
<dbReference type="InterPro" id="IPR004273">
    <property type="entry name" value="Dynein_heavy_D6_P-loop"/>
</dbReference>
<evidence type="ECO:0000259" key="17">
    <source>
        <dbReference type="Pfam" id="PF12780"/>
    </source>
</evidence>
<feature type="domain" description="Dynein heavy chain AAA 5 extension" evidence="18">
    <location>
        <begin position="1663"/>
        <end position="1730"/>
    </location>
</feature>
<dbReference type="Gene3D" id="1.20.920.30">
    <property type="match status" value="1"/>
</dbReference>
<dbReference type="InterPro" id="IPR042228">
    <property type="entry name" value="Dynein_linker_3"/>
</dbReference>
<dbReference type="Gene3D" id="3.40.50.300">
    <property type="entry name" value="P-loop containing nucleotide triphosphate hydrolases"/>
    <property type="match status" value="6"/>
</dbReference>
<evidence type="ECO:0000259" key="19">
    <source>
        <dbReference type="Pfam" id="PF18199"/>
    </source>
</evidence>
<feature type="domain" description="Dynein heavy chain AAA module D4" evidence="17">
    <location>
        <begin position="2245"/>
        <end position="2503"/>
    </location>
</feature>
<evidence type="ECO:0000259" key="13">
    <source>
        <dbReference type="Pfam" id="PF03028"/>
    </source>
</evidence>
<dbReference type="Pfam" id="PF12777">
    <property type="entry name" value="MT"/>
    <property type="match status" value="1"/>
</dbReference>
<dbReference type="Pfam" id="PF12780">
    <property type="entry name" value="AAA_8"/>
    <property type="match status" value="1"/>
</dbReference>
<evidence type="ECO:0000313" key="20">
    <source>
        <dbReference type="EMBL" id="MBZ3879851.1"/>
    </source>
</evidence>
<name>A0AA41MXG7_SCICA</name>
<evidence type="ECO:0000259" key="16">
    <source>
        <dbReference type="Pfam" id="PF12777"/>
    </source>
</evidence>
<evidence type="ECO:0000256" key="10">
    <source>
        <dbReference type="ARBA" id="ARBA00082961"/>
    </source>
</evidence>
<dbReference type="Gene3D" id="1.20.58.1120">
    <property type="match status" value="1"/>
</dbReference>
<dbReference type="Proteomes" id="UP001166674">
    <property type="component" value="Unassembled WGS sequence"/>
</dbReference>
<comment type="caution">
    <text evidence="20">The sequence shown here is derived from an EMBL/GenBank/DDBJ whole genome shotgun (WGS) entry which is preliminary data.</text>
</comment>
<feature type="compositionally biased region" description="Acidic residues" evidence="12">
    <location>
        <begin position="3010"/>
        <end position="3026"/>
    </location>
</feature>
<dbReference type="FunFam" id="1.20.58.1120:FF:000010">
    <property type="entry name" value="Dynein heavy chain domain 1"/>
    <property type="match status" value="1"/>
</dbReference>
<feature type="region of interest" description="Disordered" evidence="12">
    <location>
        <begin position="2075"/>
        <end position="2130"/>
    </location>
</feature>
<evidence type="ECO:0000256" key="12">
    <source>
        <dbReference type="SAM" id="MobiDB-lite"/>
    </source>
</evidence>
<dbReference type="GO" id="GO:0008569">
    <property type="term" value="F:minus-end-directed microtubule motor activity"/>
    <property type="evidence" value="ECO:0007669"/>
    <property type="project" value="InterPro"/>
</dbReference>
<evidence type="ECO:0000256" key="9">
    <source>
        <dbReference type="ARBA" id="ARBA00075612"/>
    </source>
</evidence>
<dbReference type="PANTHER" id="PTHR10676:SF359">
    <property type="entry name" value="DYNEIN HEAVY CHAIN DOMAIN-CONTAINING PROTEIN 1"/>
    <property type="match status" value="1"/>
</dbReference>
<dbReference type="PANTHER" id="PTHR10676">
    <property type="entry name" value="DYNEIN HEAVY CHAIN FAMILY PROTEIN"/>
    <property type="match status" value="1"/>
</dbReference>
<gene>
    <name evidence="20" type="ORF">SUZIE_155005</name>
</gene>
<feature type="domain" description="Dynein heavy chain hydrolytic ATP-binding dynein motor region" evidence="15">
    <location>
        <begin position="1028"/>
        <end position="1383"/>
    </location>
</feature>
<evidence type="ECO:0000256" key="7">
    <source>
        <dbReference type="ARBA" id="ARBA00023273"/>
    </source>
</evidence>
<dbReference type="FunFam" id="3.40.50.300:FF:001491">
    <property type="entry name" value="Dynein heavy chain domain 1"/>
    <property type="match status" value="1"/>
</dbReference>
<dbReference type="FunFam" id="1.20.140.100:FF:000008">
    <property type="entry name" value="Dynein heavy chain domain 1"/>
    <property type="match status" value="1"/>
</dbReference>
<dbReference type="InterPro" id="IPR041228">
    <property type="entry name" value="Dynein_C"/>
</dbReference>
<dbReference type="GO" id="GO:0051959">
    <property type="term" value="F:dynein light intermediate chain binding"/>
    <property type="evidence" value="ECO:0007669"/>
    <property type="project" value="InterPro"/>
</dbReference>
<keyword evidence="3" id="KW-0217">Developmental protein</keyword>
<dbReference type="InterPro" id="IPR024743">
    <property type="entry name" value="Dynein_HC_stalk"/>
</dbReference>
<feature type="compositionally biased region" description="Basic and acidic residues" evidence="12">
    <location>
        <begin position="2989"/>
        <end position="3009"/>
    </location>
</feature>
<feature type="compositionally biased region" description="Polar residues" evidence="12">
    <location>
        <begin position="1643"/>
        <end position="1653"/>
    </location>
</feature>
<dbReference type="InterPro" id="IPR035699">
    <property type="entry name" value="AAA_6"/>
</dbReference>
<keyword evidence="21" id="KW-1185">Reference proteome</keyword>
<feature type="region of interest" description="Disordered" evidence="12">
    <location>
        <begin position="2962"/>
        <end position="3042"/>
    </location>
</feature>
<dbReference type="GO" id="GO:0036156">
    <property type="term" value="C:inner dynein arm"/>
    <property type="evidence" value="ECO:0007669"/>
    <property type="project" value="TreeGrafter"/>
</dbReference>
<proteinExistence type="inferred from homology"/>
<evidence type="ECO:0000259" key="18">
    <source>
        <dbReference type="Pfam" id="PF17852"/>
    </source>
</evidence>
<feature type="domain" description="Dynein heavy chain region D6 P-loop" evidence="13">
    <location>
        <begin position="3488"/>
        <end position="3613"/>
    </location>
</feature>
<dbReference type="GO" id="GO:0036126">
    <property type="term" value="C:sperm flagellum"/>
    <property type="evidence" value="ECO:0007669"/>
    <property type="project" value="TreeGrafter"/>
</dbReference>